<evidence type="ECO:0000313" key="2">
    <source>
        <dbReference type="Proteomes" id="UP000663859"/>
    </source>
</evidence>
<dbReference type="AlphaFoldDB" id="A0A8J2BR88"/>
<sequence length="54" mass="6006">MLRSPRGLRQRPRGTGDKGFPNLAFLESGNFGIPSVVAFWRKIHRVGDILVSTP</sequence>
<keyword evidence="2" id="KW-1185">Reference proteome</keyword>
<accession>A0A8J2BR88</accession>
<dbReference type="Proteomes" id="UP000663859">
    <property type="component" value="Unassembled WGS sequence"/>
</dbReference>
<evidence type="ECO:0000313" key="1">
    <source>
        <dbReference type="EMBL" id="CAF0704283.1"/>
    </source>
</evidence>
<dbReference type="EMBL" id="CAJNOB010000060">
    <property type="protein sequence ID" value="CAF0704283.1"/>
    <property type="molecule type" value="Genomic_DNA"/>
</dbReference>
<proteinExistence type="predicted"/>
<comment type="caution">
    <text evidence="1">The sequence shown here is derived from an EMBL/GenBank/DDBJ whole genome shotgun (WGS) entry which is preliminary data.</text>
</comment>
<gene>
    <name evidence="1" type="ORF">MPNT_630002</name>
</gene>
<reference evidence="1" key="1">
    <citation type="submission" date="2021-02" db="EMBL/GenBank/DDBJ databases">
        <authorList>
            <person name="Cremers G."/>
            <person name="Picone N."/>
        </authorList>
    </citation>
    <scope>NUCLEOTIDE SEQUENCE</scope>
    <source>
        <strain evidence="1">PQ17</strain>
    </source>
</reference>
<organism evidence="1 2">
    <name type="scientific">Candidatus Methylacidithermus pantelleriae</name>
    <dbReference type="NCBI Taxonomy" id="2744239"/>
    <lineage>
        <taxon>Bacteria</taxon>
        <taxon>Pseudomonadati</taxon>
        <taxon>Verrucomicrobiota</taxon>
        <taxon>Methylacidiphilae</taxon>
        <taxon>Methylacidiphilales</taxon>
        <taxon>Methylacidiphilaceae</taxon>
        <taxon>Candidatus Methylacidithermus</taxon>
    </lineage>
</organism>
<protein>
    <submittedName>
        <fullName evidence="1">Uncharacterized protein</fullName>
    </submittedName>
</protein>
<name>A0A8J2BR88_9BACT</name>